<accession>A0A016T476</accession>
<dbReference type="EMBL" id="JARK01001477">
    <property type="protein sequence ID" value="EYB97394.1"/>
    <property type="molecule type" value="Genomic_DNA"/>
</dbReference>
<reference evidence="2" key="1">
    <citation type="journal article" date="2015" name="Nat. Genet.">
        <title>The genome and transcriptome of the zoonotic hookworm Ancylostoma ceylanicum identify infection-specific gene families.</title>
        <authorList>
            <person name="Schwarz E.M."/>
            <person name="Hu Y."/>
            <person name="Antoshechkin I."/>
            <person name="Miller M.M."/>
            <person name="Sternberg P.W."/>
            <person name="Aroian R.V."/>
        </authorList>
    </citation>
    <scope>NUCLEOTIDE SEQUENCE</scope>
    <source>
        <strain evidence="2">HY135</strain>
    </source>
</reference>
<sequence length="144" mass="16084">MVLQHLPEYRRFTIEVGLPEVGKRTGRSSAQFISRPACVIEVTQGKTANDRYATLVVPTRSLWSAHGRTLSAPTTVVVSAKRLAGSTYFSHRWFDPFHLDISPPFPIEPADVPADTTAVVIADKVLPWALLELIDYTQELYFIS</sequence>
<protein>
    <submittedName>
        <fullName evidence="1">Uncharacterized protein</fullName>
    </submittedName>
</protein>
<organism evidence="1 2">
    <name type="scientific">Ancylostoma ceylanicum</name>
    <dbReference type="NCBI Taxonomy" id="53326"/>
    <lineage>
        <taxon>Eukaryota</taxon>
        <taxon>Metazoa</taxon>
        <taxon>Ecdysozoa</taxon>
        <taxon>Nematoda</taxon>
        <taxon>Chromadorea</taxon>
        <taxon>Rhabditida</taxon>
        <taxon>Rhabditina</taxon>
        <taxon>Rhabditomorpha</taxon>
        <taxon>Strongyloidea</taxon>
        <taxon>Ancylostomatidae</taxon>
        <taxon>Ancylostomatinae</taxon>
        <taxon>Ancylostoma</taxon>
    </lineage>
</organism>
<proteinExistence type="predicted"/>
<evidence type="ECO:0000313" key="1">
    <source>
        <dbReference type="EMBL" id="EYB97394.1"/>
    </source>
</evidence>
<evidence type="ECO:0000313" key="2">
    <source>
        <dbReference type="Proteomes" id="UP000024635"/>
    </source>
</evidence>
<name>A0A016T476_9BILA</name>
<dbReference type="AlphaFoldDB" id="A0A016T476"/>
<comment type="caution">
    <text evidence="1">The sequence shown here is derived from an EMBL/GenBank/DDBJ whole genome shotgun (WGS) entry which is preliminary data.</text>
</comment>
<keyword evidence="2" id="KW-1185">Reference proteome</keyword>
<gene>
    <name evidence="1" type="primary">Acey_s0141.g2246</name>
    <name evidence="1" type="ORF">Y032_0141g2246</name>
</gene>
<dbReference type="Proteomes" id="UP000024635">
    <property type="component" value="Unassembled WGS sequence"/>
</dbReference>